<dbReference type="AlphaFoldDB" id="A0A5B0RC06"/>
<dbReference type="Proteomes" id="UP000325313">
    <property type="component" value="Unassembled WGS sequence"/>
</dbReference>
<dbReference type="EMBL" id="VDEP01000215">
    <property type="protein sequence ID" value="KAA1122848.1"/>
    <property type="molecule type" value="Genomic_DNA"/>
</dbReference>
<evidence type="ECO:0000256" key="1">
    <source>
        <dbReference type="SAM" id="MobiDB-lite"/>
    </source>
</evidence>
<evidence type="ECO:0000313" key="2">
    <source>
        <dbReference type="EMBL" id="KAA1122848.1"/>
    </source>
</evidence>
<feature type="compositionally biased region" description="Basic and acidic residues" evidence="1">
    <location>
        <begin position="134"/>
        <end position="149"/>
    </location>
</feature>
<organism evidence="2 3">
    <name type="scientific">Puccinia graminis f. sp. tritici</name>
    <dbReference type="NCBI Taxonomy" id="56615"/>
    <lineage>
        <taxon>Eukaryota</taxon>
        <taxon>Fungi</taxon>
        <taxon>Dikarya</taxon>
        <taxon>Basidiomycota</taxon>
        <taxon>Pucciniomycotina</taxon>
        <taxon>Pucciniomycetes</taxon>
        <taxon>Pucciniales</taxon>
        <taxon>Pucciniaceae</taxon>
        <taxon>Puccinia</taxon>
    </lineage>
</organism>
<accession>A0A5B0RC06</accession>
<name>A0A5B0RC06_PUCGR</name>
<feature type="region of interest" description="Disordered" evidence="1">
    <location>
        <begin position="1"/>
        <end position="101"/>
    </location>
</feature>
<reference evidence="2 3" key="1">
    <citation type="submission" date="2019-05" db="EMBL/GenBank/DDBJ databases">
        <title>Emergence of the Ug99 lineage of the wheat stem rust pathogen through somatic hybridization.</title>
        <authorList>
            <person name="Li F."/>
            <person name="Upadhyaya N.M."/>
            <person name="Sperschneider J."/>
            <person name="Matny O."/>
            <person name="Nguyen-Phuc H."/>
            <person name="Mago R."/>
            <person name="Raley C."/>
            <person name="Miller M.E."/>
            <person name="Silverstein K.A.T."/>
            <person name="Henningsen E."/>
            <person name="Hirsch C.D."/>
            <person name="Visser B."/>
            <person name="Pretorius Z.A."/>
            <person name="Steffenson B.J."/>
            <person name="Schwessinger B."/>
            <person name="Dodds P.N."/>
            <person name="Figueroa M."/>
        </authorList>
    </citation>
    <scope>NUCLEOTIDE SEQUENCE [LARGE SCALE GENOMIC DNA]</scope>
    <source>
        <strain evidence="2 3">Ug99</strain>
    </source>
</reference>
<comment type="caution">
    <text evidence="2">The sequence shown here is derived from an EMBL/GenBank/DDBJ whole genome shotgun (WGS) entry which is preliminary data.</text>
</comment>
<feature type="compositionally biased region" description="Polar residues" evidence="1">
    <location>
        <begin position="26"/>
        <end position="37"/>
    </location>
</feature>
<protein>
    <submittedName>
        <fullName evidence="2">Uncharacterized protein</fullName>
    </submittedName>
</protein>
<gene>
    <name evidence="2" type="ORF">PGTUg99_011250</name>
</gene>
<evidence type="ECO:0000313" key="3">
    <source>
        <dbReference type="Proteomes" id="UP000325313"/>
    </source>
</evidence>
<feature type="region of interest" description="Disordered" evidence="1">
    <location>
        <begin position="125"/>
        <end position="151"/>
    </location>
</feature>
<proteinExistence type="predicted"/>
<sequence length="188" mass="19475">MDQAGLADHQARVAPSKPNLAWIQPSLGTSPIWSGSDPSHAWPSPSEGATHAKPGLTAQSLGSAKPDLGQCQGPTPARPAKSSPLGAGAGPGGARTRGTGACAQTRLQHHKYSHGKLLVDGLIRPEVSSQSEEGDVRRTASRSRIDQRYSDLNPPAGRDLVLSMESTVCGAALMECLGALKLIAGTWS</sequence>